<evidence type="ECO:0000256" key="1">
    <source>
        <dbReference type="SAM" id="MobiDB-lite"/>
    </source>
</evidence>
<sequence>MLEVSSSKPLASESKGFAFWVEFIALGLPSAVLSNHQHVRVKESEKHKGLIALKHTGKCFSTSSISLTSEARGSSRDIATIFQSSSPSSIIAKAAKGLTFKTWPILARLSPISTTSTTEKLVIKKESSKTRQGANASGNTLHEQGVPNNMTLDVEHRLI</sequence>
<proteinExistence type="predicted"/>
<dbReference type="OrthoDB" id="10255539at2759"/>
<comment type="caution">
    <text evidence="2">The sequence shown here is derived from an EMBL/GenBank/DDBJ whole genome shotgun (WGS) entry which is preliminary data.</text>
</comment>
<gene>
    <name evidence="2" type="ORF">H5410_051945</name>
</gene>
<evidence type="ECO:0000313" key="2">
    <source>
        <dbReference type="EMBL" id="KAG5581318.1"/>
    </source>
</evidence>
<organism evidence="2 3">
    <name type="scientific">Solanum commersonii</name>
    <name type="common">Commerson's wild potato</name>
    <name type="synonym">Commerson's nightshade</name>
    <dbReference type="NCBI Taxonomy" id="4109"/>
    <lineage>
        <taxon>Eukaryota</taxon>
        <taxon>Viridiplantae</taxon>
        <taxon>Streptophyta</taxon>
        <taxon>Embryophyta</taxon>
        <taxon>Tracheophyta</taxon>
        <taxon>Spermatophyta</taxon>
        <taxon>Magnoliopsida</taxon>
        <taxon>eudicotyledons</taxon>
        <taxon>Gunneridae</taxon>
        <taxon>Pentapetalae</taxon>
        <taxon>asterids</taxon>
        <taxon>lamiids</taxon>
        <taxon>Solanales</taxon>
        <taxon>Solanaceae</taxon>
        <taxon>Solanoideae</taxon>
        <taxon>Solaneae</taxon>
        <taxon>Solanum</taxon>
    </lineage>
</organism>
<protein>
    <submittedName>
        <fullName evidence="2">Uncharacterized protein</fullName>
    </submittedName>
</protein>
<dbReference type="Proteomes" id="UP000824120">
    <property type="component" value="Chromosome 10"/>
</dbReference>
<feature type="region of interest" description="Disordered" evidence="1">
    <location>
        <begin position="125"/>
        <end position="152"/>
    </location>
</feature>
<feature type="compositionally biased region" description="Polar residues" evidence="1">
    <location>
        <begin position="130"/>
        <end position="151"/>
    </location>
</feature>
<name>A0A9J5X273_SOLCO</name>
<reference evidence="2 3" key="1">
    <citation type="submission" date="2020-09" db="EMBL/GenBank/DDBJ databases">
        <title>De no assembly of potato wild relative species, Solanum commersonii.</title>
        <authorList>
            <person name="Cho K."/>
        </authorList>
    </citation>
    <scope>NUCLEOTIDE SEQUENCE [LARGE SCALE GENOMIC DNA]</scope>
    <source>
        <strain evidence="2">LZ3.2</strain>
        <tissue evidence="2">Leaf</tissue>
    </source>
</reference>
<keyword evidence="3" id="KW-1185">Reference proteome</keyword>
<evidence type="ECO:0000313" key="3">
    <source>
        <dbReference type="Proteomes" id="UP000824120"/>
    </source>
</evidence>
<accession>A0A9J5X273</accession>
<dbReference type="EMBL" id="JACXVP010000010">
    <property type="protein sequence ID" value="KAG5581318.1"/>
    <property type="molecule type" value="Genomic_DNA"/>
</dbReference>
<dbReference type="AlphaFoldDB" id="A0A9J5X273"/>